<evidence type="ECO:0000313" key="2">
    <source>
        <dbReference type="Proteomes" id="UP001603013"/>
    </source>
</evidence>
<dbReference type="Proteomes" id="UP001603013">
    <property type="component" value="Unassembled WGS sequence"/>
</dbReference>
<comment type="caution">
    <text evidence="1">The sequence shown here is derived from an EMBL/GenBank/DDBJ whole genome shotgun (WGS) entry which is preliminary data.</text>
</comment>
<evidence type="ECO:0008006" key="3">
    <source>
        <dbReference type="Google" id="ProtNLM"/>
    </source>
</evidence>
<organism evidence="1 2">
    <name type="scientific">Streptomyces lateritius</name>
    <dbReference type="NCBI Taxonomy" id="67313"/>
    <lineage>
        <taxon>Bacteria</taxon>
        <taxon>Bacillati</taxon>
        <taxon>Actinomycetota</taxon>
        <taxon>Actinomycetes</taxon>
        <taxon>Kitasatosporales</taxon>
        <taxon>Streptomycetaceae</taxon>
        <taxon>Streptomyces</taxon>
    </lineage>
</organism>
<reference evidence="1 2" key="1">
    <citation type="submission" date="2024-10" db="EMBL/GenBank/DDBJ databases">
        <title>The Natural Products Discovery Center: Release of the First 8490 Sequenced Strains for Exploring Actinobacteria Biosynthetic Diversity.</title>
        <authorList>
            <person name="Kalkreuter E."/>
            <person name="Kautsar S.A."/>
            <person name="Yang D."/>
            <person name="Bader C.D."/>
            <person name="Teijaro C.N."/>
            <person name="Fluegel L."/>
            <person name="Davis C.M."/>
            <person name="Simpson J.R."/>
            <person name="Lauterbach L."/>
            <person name="Steele A.D."/>
            <person name="Gui C."/>
            <person name="Meng S."/>
            <person name="Li G."/>
            <person name="Viehrig K."/>
            <person name="Ye F."/>
            <person name="Su P."/>
            <person name="Kiefer A.F."/>
            <person name="Nichols A."/>
            <person name="Cepeda A.J."/>
            <person name="Yan W."/>
            <person name="Fan B."/>
            <person name="Jiang Y."/>
            <person name="Adhikari A."/>
            <person name="Zheng C.-J."/>
            <person name="Schuster L."/>
            <person name="Cowan T.M."/>
            <person name="Smanski M.J."/>
            <person name="Chevrette M.G."/>
            <person name="De Carvalho L.P.S."/>
            <person name="Shen B."/>
        </authorList>
    </citation>
    <scope>NUCLEOTIDE SEQUENCE [LARGE SCALE GENOMIC DNA]</scope>
    <source>
        <strain evidence="1 2">NPDC015755</strain>
    </source>
</reference>
<sequence>MAIFVQAELEGVTTAQYDALNARLQQLPGNPFEGCLSHAAVPTGSGLRIFDLWESEEHMRRFADTVMPLAAEVGIPEGPMPKMSQVHNFFVPGA</sequence>
<gene>
    <name evidence="1" type="ORF">ACF05T_20650</name>
</gene>
<dbReference type="RefSeq" id="WP_391935616.1">
    <property type="nucleotide sequence ID" value="NZ_JBIBSM010000010.1"/>
</dbReference>
<accession>A0ABW6YF68</accession>
<dbReference type="EMBL" id="JBIBSM010000010">
    <property type="protein sequence ID" value="MFF8278491.1"/>
    <property type="molecule type" value="Genomic_DNA"/>
</dbReference>
<name>A0ABW6YF68_9ACTN</name>
<keyword evidence="2" id="KW-1185">Reference proteome</keyword>
<evidence type="ECO:0000313" key="1">
    <source>
        <dbReference type="EMBL" id="MFF8278491.1"/>
    </source>
</evidence>
<proteinExistence type="predicted"/>
<protein>
    <recommendedName>
        <fullName evidence="3">ABM domain-containing protein</fullName>
    </recommendedName>
</protein>